<evidence type="ECO:0000256" key="4">
    <source>
        <dbReference type="ARBA" id="ARBA00022989"/>
    </source>
</evidence>
<sequence length="222" mass="23535">MESYRTEEEQVEALKRWWKENGTSTLVAVLLAVAVGSGWQGWQARQQAQAEAASMLFQQFLDTLGASEQSGDAAAGEALATRLATEYDGTAYARFAELHLARLHVADGDLGAAEAALRTVLAETSPKEDLHRVAKLRLGRLLAARGDTEDALALLVTDGANPYAGAYAMARGDVLLAAGRDDEASAAYREAQSLADPARPLPGLAEKLDYLNPQPPTAGAQG</sequence>
<feature type="region of interest" description="Disordered" evidence="9">
    <location>
        <begin position="188"/>
        <end position="222"/>
    </location>
</feature>
<dbReference type="Proteomes" id="UP000029640">
    <property type="component" value="Unassembled WGS sequence"/>
</dbReference>
<evidence type="ECO:0000313" key="12">
    <source>
        <dbReference type="Proteomes" id="UP000029640"/>
    </source>
</evidence>
<dbReference type="PANTHER" id="PTHR38035:SF1">
    <property type="entry name" value="ANCILLARY SECYEG TRANSLOCON SUBUNIT"/>
    <property type="match status" value="1"/>
</dbReference>
<keyword evidence="3" id="KW-0812">Transmembrane</keyword>
<evidence type="ECO:0000256" key="7">
    <source>
        <dbReference type="ARBA" id="ARBA00024197"/>
    </source>
</evidence>
<dbReference type="AlphaFoldDB" id="A0A095VVB9"/>
<comment type="caution">
    <text evidence="11">The sequence shown here is derived from an EMBL/GenBank/DDBJ whole genome shotgun (WGS) entry which is preliminary data.</text>
</comment>
<organism evidence="11 12">
    <name type="scientific">Pseudohaliea rubra DSM 19751</name>
    <dbReference type="NCBI Taxonomy" id="1265313"/>
    <lineage>
        <taxon>Bacteria</taxon>
        <taxon>Pseudomonadati</taxon>
        <taxon>Pseudomonadota</taxon>
        <taxon>Gammaproteobacteria</taxon>
        <taxon>Cellvibrionales</taxon>
        <taxon>Halieaceae</taxon>
        <taxon>Pseudohaliea</taxon>
    </lineage>
</organism>
<dbReference type="InterPro" id="IPR026039">
    <property type="entry name" value="YfgM"/>
</dbReference>
<dbReference type="EMBL" id="AUVB01000013">
    <property type="protein sequence ID" value="KGE04988.1"/>
    <property type="molecule type" value="Genomic_DNA"/>
</dbReference>
<name>A0A095VVB9_9GAMM</name>
<dbReference type="STRING" id="1265313.HRUBRA_00461"/>
<evidence type="ECO:0000256" key="3">
    <source>
        <dbReference type="ARBA" id="ARBA00022692"/>
    </source>
</evidence>
<dbReference type="PIRSF" id="PIRSF006170">
    <property type="entry name" value="YfgM"/>
    <property type="match status" value="1"/>
</dbReference>
<comment type="similarity">
    <text evidence="7">Belongs to the YfgM family.</text>
</comment>
<evidence type="ECO:0000313" key="11">
    <source>
        <dbReference type="EMBL" id="KGE04988.1"/>
    </source>
</evidence>
<dbReference type="PANTHER" id="PTHR38035">
    <property type="entry name" value="UPF0070 PROTEIN YFGM"/>
    <property type="match status" value="1"/>
</dbReference>
<dbReference type="OrthoDB" id="9789675at2"/>
<dbReference type="eggNOG" id="COG2976">
    <property type="taxonomic scope" value="Bacteria"/>
</dbReference>
<evidence type="ECO:0000256" key="9">
    <source>
        <dbReference type="SAM" id="MobiDB-lite"/>
    </source>
</evidence>
<keyword evidence="6" id="KW-0143">Chaperone</keyword>
<evidence type="ECO:0000256" key="8">
    <source>
        <dbReference type="ARBA" id="ARBA00024235"/>
    </source>
</evidence>
<evidence type="ECO:0000256" key="2">
    <source>
        <dbReference type="ARBA" id="ARBA00022475"/>
    </source>
</evidence>
<dbReference type="Pfam" id="PF09976">
    <property type="entry name" value="TPR_21"/>
    <property type="match status" value="1"/>
</dbReference>
<dbReference type="HOGENOM" id="CLU_084785_1_0_6"/>
<dbReference type="InterPro" id="IPR011990">
    <property type="entry name" value="TPR-like_helical_dom_sf"/>
</dbReference>
<feature type="domain" description="Ancillary SecYEG translocon subunit/Cell division coordinator CpoB TPR" evidence="10">
    <location>
        <begin position="15"/>
        <end position="211"/>
    </location>
</feature>
<protein>
    <recommendedName>
        <fullName evidence="8">Ancillary SecYEG translocon subunit</fullName>
    </recommendedName>
</protein>
<dbReference type="GO" id="GO:0044877">
    <property type="term" value="F:protein-containing complex binding"/>
    <property type="evidence" value="ECO:0007669"/>
    <property type="project" value="InterPro"/>
</dbReference>
<comment type="subcellular location">
    <subcellularLocation>
        <location evidence="1">Cell membrane</location>
        <topology evidence="1">Single-pass type II membrane protein</topology>
    </subcellularLocation>
</comment>
<evidence type="ECO:0000256" key="5">
    <source>
        <dbReference type="ARBA" id="ARBA00023136"/>
    </source>
</evidence>
<evidence type="ECO:0000259" key="10">
    <source>
        <dbReference type="Pfam" id="PF09976"/>
    </source>
</evidence>
<accession>A0A095VVB9</accession>
<evidence type="ECO:0000256" key="6">
    <source>
        <dbReference type="ARBA" id="ARBA00023186"/>
    </source>
</evidence>
<keyword evidence="5" id="KW-0472">Membrane</keyword>
<keyword evidence="4" id="KW-1133">Transmembrane helix</keyword>
<dbReference type="GO" id="GO:0005886">
    <property type="term" value="C:plasma membrane"/>
    <property type="evidence" value="ECO:0007669"/>
    <property type="project" value="UniProtKB-SubCell"/>
</dbReference>
<proteinExistence type="inferred from homology"/>
<evidence type="ECO:0000256" key="1">
    <source>
        <dbReference type="ARBA" id="ARBA00004401"/>
    </source>
</evidence>
<gene>
    <name evidence="11" type="ORF">HRUBRA_00461</name>
</gene>
<dbReference type="InterPro" id="IPR018704">
    <property type="entry name" value="SecYEG/CpoB_TPR"/>
</dbReference>
<keyword evidence="12" id="KW-1185">Reference proteome</keyword>
<keyword evidence="2" id="KW-1003">Cell membrane</keyword>
<dbReference type="RefSeq" id="WP_035513910.1">
    <property type="nucleotide sequence ID" value="NZ_KN234746.1"/>
</dbReference>
<reference evidence="11 12" key="1">
    <citation type="journal article" date="2014" name="Genome Announc.">
        <title>Genome Sequence of Gammaproteobacterial Pseudohaliea rubra Type Strain DSM 19751, Isolated from Coastal Seawater of the Mediterranean Sea.</title>
        <authorList>
            <person name="Spring S."/>
            <person name="Fiebig A."/>
            <person name="Riedel T."/>
            <person name="Goker M."/>
            <person name="Klenk H.P."/>
        </authorList>
    </citation>
    <scope>NUCLEOTIDE SEQUENCE [LARGE SCALE GENOMIC DNA]</scope>
    <source>
        <strain evidence="11 12">DSM 19751</strain>
    </source>
</reference>
<dbReference type="Gene3D" id="1.25.40.10">
    <property type="entry name" value="Tetratricopeptide repeat domain"/>
    <property type="match status" value="1"/>
</dbReference>
<dbReference type="SUPFAM" id="SSF48452">
    <property type="entry name" value="TPR-like"/>
    <property type="match status" value="1"/>
</dbReference>